<feature type="transmembrane region" description="Helical" evidence="10">
    <location>
        <begin position="283"/>
        <end position="303"/>
    </location>
</feature>
<dbReference type="PROSITE" id="PS50990">
    <property type="entry name" value="PEPTIDASE_C39"/>
    <property type="match status" value="1"/>
</dbReference>
<feature type="domain" description="ABC transmembrane type-1" evidence="12">
    <location>
        <begin position="169"/>
        <end position="450"/>
    </location>
</feature>
<dbReference type="InterPro" id="IPR005074">
    <property type="entry name" value="Peptidase_C39"/>
</dbReference>
<evidence type="ECO:0000256" key="4">
    <source>
        <dbReference type="ARBA" id="ARBA00022741"/>
    </source>
</evidence>
<dbReference type="SMART" id="SM00382">
    <property type="entry name" value="AAA"/>
    <property type="match status" value="1"/>
</dbReference>
<keyword evidence="4" id="KW-0547">Nucleotide-binding</keyword>
<dbReference type="Gene3D" id="3.90.70.10">
    <property type="entry name" value="Cysteine proteinases"/>
    <property type="match status" value="1"/>
</dbReference>
<dbReference type="InterPro" id="IPR027417">
    <property type="entry name" value="P-loop_NTPase"/>
</dbReference>
<dbReference type="AlphaFoldDB" id="A0A6I2LAQ2"/>
<evidence type="ECO:0000259" key="11">
    <source>
        <dbReference type="PROSITE" id="PS50893"/>
    </source>
</evidence>
<evidence type="ECO:0000313" key="14">
    <source>
        <dbReference type="EMBL" id="MRW94913.1"/>
    </source>
</evidence>
<dbReference type="InterPro" id="IPR011527">
    <property type="entry name" value="ABC1_TM_dom"/>
</dbReference>
<dbReference type="GO" id="GO:0034040">
    <property type="term" value="F:ATPase-coupled lipid transmembrane transporter activity"/>
    <property type="evidence" value="ECO:0007669"/>
    <property type="project" value="TreeGrafter"/>
</dbReference>
<sequence length="717" mass="76745">MIKKLWQALTRRRVPMIGQQEAVECGAACLTMVLAWYGRWVTLEEMREHCGITRDGTKATNILKAARAHGLVAKGLQKSADELTRLPLPLIVFWNFNHFVVVEDIDAKRVRLVDPASGPLTIGRAEFEEAYSGIALAFQAGPDFVRSGARPALWSTLGTYLQGYRRGLAFAVVAGMGLIIPAMLASGFNQLYVESILIGGQRDWLPPLVGGMAAAAALKMLLSWLNATALVRLNASIATNLAARQMWRLLQLPLSFFAQRHAGDIAHRFGLIEQLSGLVSHTLAPALIGIPNLLVFLLLLVLIDPMLSAITLATALLAVLLLLLTMRQMDNSARRTMQFDGKLYSATIQGMALIDEFRMSGTGNAYTARWAGAQARVVDAGQAAAQQGMRLSQASGLIISGAAVAILVVGGLRVMDGALSIGGLLAFQTLMWSFVGPLLAVVSVGGRLQAARGLAARLDDVQRYRSAQPPAAAAAPLPHTDETPFLSLYGIGFRYGPLSPAIVQDVSFEVQAGSRIALVGSSGSGKSTLGRVIAGLAMPSEGALRFRGGAERDDTAATPTLAYVEQNVVLFEGSVMDNLVLWDDSIPVARVTAAARDAQADDFIMRMKQGYHATLMEGGRNMSGGERQRMAIARALATEPALLVLDEATSALDPATEVAIMDAVRRRGCTCVIIAQRLSSIRDCDCIIVMEQGKVAESGTHQQLMAQRGVYFNLVGA</sequence>
<dbReference type="Pfam" id="PF00005">
    <property type="entry name" value="ABC_tran"/>
    <property type="match status" value="1"/>
</dbReference>
<feature type="domain" description="ABC transporter" evidence="11">
    <location>
        <begin position="486"/>
        <end position="717"/>
    </location>
</feature>
<dbReference type="RefSeq" id="WP_154383780.1">
    <property type="nucleotide sequence ID" value="NZ_WKJK01000047.1"/>
</dbReference>
<evidence type="ECO:0000256" key="3">
    <source>
        <dbReference type="ARBA" id="ARBA00022692"/>
    </source>
</evidence>
<feature type="transmembrane region" description="Helical" evidence="10">
    <location>
        <begin position="421"/>
        <end position="442"/>
    </location>
</feature>
<dbReference type="EMBL" id="WKJK01000047">
    <property type="protein sequence ID" value="MRW94913.1"/>
    <property type="molecule type" value="Genomic_DNA"/>
</dbReference>
<evidence type="ECO:0000259" key="12">
    <source>
        <dbReference type="PROSITE" id="PS50929"/>
    </source>
</evidence>
<keyword evidence="7 10" id="KW-1133">Transmembrane helix</keyword>
<evidence type="ECO:0000256" key="6">
    <source>
        <dbReference type="ARBA" id="ARBA00022927"/>
    </source>
</evidence>
<evidence type="ECO:0000256" key="8">
    <source>
        <dbReference type="ARBA" id="ARBA00023136"/>
    </source>
</evidence>
<evidence type="ECO:0000256" key="9">
    <source>
        <dbReference type="ARBA" id="ARBA00043264"/>
    </source>
</evidence>
<keyword evidence="5 14" id="KW-0067">ATP-binding</keyword>
<dbReference type="SUPFAM" id="SSF90123">
    <property type="entry name" value="ABC transporter transmembrane region"/>
    <property type="match status" value="1"/>
</dbReference>
<keyword evidence="9" id="KW-0080">Bacteriocin transport</keyword>
<dbReference type="InterPro" id="IPR003593">
    <property type="entry name" value="AAA+_ATPase"/>
</dbReference>
<feature type="transmembrane region" description="Helical" evidence="10">
    <location>
        <begin position="168"/>
        <end position="192"/>
    </location>
</feature>
<dbReference type="InterPro" id="IPR003439">
    <property type="entry name" value="ABC_transporter-like_ATP-bd"/>
</dbReference>
<keyword evidence="6" id="KW-0813">Transport</keyword>
<dbReference type="InterPro" id="IPR036640">
    <property type="entry name" value="ABC1_TM_sf"/>
</dbReference>
<dbReference type="Gene3D" id="1.20.1560.10">
    <property type="entry name" value="ABC transporter type 1, transmembrane domain"/>
    <property type="match status" value="1"/>
</dbReference>
<evidence type="ECO:0000256" key="5">
    <source>
        <dbReference type="ARBA" id="ARBA00022840"/>
    </source>
</evidence>
<dbReference type="GO" id="GO:0005524">
    <property type="term" value="F:ATP binding"/>
    <property type="evidence" value="ECO:0007669"/>
    <property type="project" value="UniProtKB-KW"/>
</dbReference>
<evidence type="ECO:0000259" key="13">
    <source>
        <dbReference type="PROSITE" id="PS50990"/>
    </source>
</evidence>
<keyword evidence="6" id="KW-0653">Protein transport</keyword>
<feature type="transmembrane region" description="Helical" evidence="10">
    <location>
        <begin position="309"/>
        <end position="326"/>
    </location>
</feature>
<evidence type="ECO:0000256" key="2">
    <source>
        <dbReference type="ARBA" id="ARBA00022475"/>
    </source>
</evidence>
<evidence type="ECO:0000256" key="7">
    <source>
        <dbReference type="ARBA" id="ARBA00022989"/>
    </source>
</evidence>
<gene>
    <name evidence="14" type="ORF">GJ699_33695</name>
</gene>
<dbReference type="PROSITE" id="PS50893">
    <property type="entry name" value="ABC_TRANSPORTER_2"/>
    <property type="match status" value="1"/>
</dbReference>
<feature type="transmembrane region" description="Helical" evidence="10">
    <location>
        <begin position="396"/>
        <end position="415"/>
    </location>
</feature>
<dbReference type="PANTHER" id="PTHR24221">
    <property type="entry name" value="ATP-BINDING CASSETTE SUB-FAMILY B"/>
    <property type="match status" value="1"/>
</dbReference>
<evidence type="ECO:0000256" key="1">
    <source>
        <dbReference type="ARBA" id="ARBA00004651"/>
    </source>
</evidence>
<dbReference type="InterPro" id="IPR017871">
    <property type="entry name" value="ABC_transporter-like_CS"/>
</dbReference>
<dbReference type="PROSITE" id="PS50929">
    <property type="entry name" value="ABC_TM1F"/>
    <property type="match status" value="1"/>
</dbReference>
<dbReference type="GO" id="GO:0016887">
    <property type="term" value="F:ATP hydrolysis activity"/>
    <property type="evidence" value="ECO:0007669"/>
    <property type="project" value="InterPro"/>
</dbReference>
<keyword evidence="2" id="KW-1003">Cell membrane</keyword>
<dbReference type="SUPFAM" id="SSF52540">
    <property type="entry name" value="P-loop containing nucleoside triphosphate hydrolases"/>
    <property type="match status" value="1"/>
</dbReference>
<feature type="transmembrane region" description="Helical" evidence="10">
    <location>
        <begin position="204"/>
        <end position="222"/>
    </location>
</feature>
<dbReference type="GO" id="GO:0005886">
    <property type="term" value="C:plasma membrane"/>
    <property type="evidence" value="ECO:0007669"/>
    <property type="project" value="UniProtKB-SubCell"/>
</dbReference>
<dbReference type="Gene3D" id="3.40.50.300">
    <property type="entry name" value="P-loop containing nucleotide triphosphate hydrolases"/>
    <property type="match status" value="1"/>
</dbReference>
<accession>A0A6I2LAQ2</accession>
<dbReference type="InterPro" id="IPR039421">
    <property type="entry name" value="Type_1_exporter"/>
</dbReference>
<reference evidence="14 15" key="1">
    <citation type="submission" date="2019-11" db="EMBL/GenBank/DDBJ databases">
        <title>Novel species isolated from a subtropical stream in China.</title>
        <authorList>
            <person name="Lu H."/>
        </authorList>
    </citation>
    <scope>NUCLEOTIDE SEQUENCE [LARGE SCALE GENOMIC DNA]</scope>
    <source>
        <strain evidence="14 15">FT80W</strain>
    </source>
</reference>
<evidence type="ECO:0000256" key="10">
    <source>
        <dbReference type="SAM" id="Phobius"/>
    </source>
</evidence>
<dbReference type="Proteomes" id="UP000433309">
    <property type="component" value="Unassembled WGS sequence"/>
</dbReference>
<comment type="caution">
    <text evidence="14">The sequence shown here is derived from an EMBL/GenBank/DDBJ whole genome shotgun (WGS) entry which is preliminary data.</text>
</comment>
<feature type="domain" description="Peptidase C39" evidence="13">
    <location>
        <begin position="19"/>
        <end position="138"/>
    </location>
</feature>
<protein>
    <submittedName>
        <fullName evidence="14">ATP-binding cassette domain-containing protein</fullName>
    </submittedName>
</protein>
<dbReference type="Pfam" id="PF03412">
    <property type="entry name" value="Peptidase_C39"/>
    <property type="match status" value="1"/>
</dbReference>
<keyword evidence="3 10" id="KW-0812">Transmembrane</keyword>
<dbReference type="PANTHER" id="PTHR24221:SF654">
    <property type="entry name" value="ATP-BINDING CASSETTE SUB-FAMILY B MEMBER 6"/>
    <property type="match status" value="1"/>
</dbReference>
<proteinExistence type="predicted"/>
<dbReference type="GO" id="GO:0140359">
    <property type="term" value="F:ABC-type transporter activity"/>
    <property type="evidence" value="ECO:0007669"/>
    <property type="project" value="InterPro"/>
</dbReference>
<dbReference type="GO" id="GO:0015031">
    <property type="term" value="P:protein transport"/>
    <property type="evidence" value="ECO:0007669"/>
    <property type="project" value="UniProtKB-KW"/>
</dbReference>
<name>A0A6I2LAQ2_9BURK</name>
<dbReference type="GO" id="GO:0006508">
    <property type="term" value="P:proteolysis"/>
    <property type="evidence" value="ECO:0007669"/>
    <property type="project" value="InterPro"/>
</dbReference>
<evidence type="ECO:0000313" key="15">
    <source>
        <dbReference type="Proteomes" id="UP000433309"/>
    </source>
</evidence>
<comment type="subcellular location">
    <subcellularLocation>
        <location evidence="1">Cell membrane</location>
        <topology evidence="1">Multi-pass membrane protein</topology>
    </subcellularLocation>
</comment>
<dbReference type="Pfam" id="PF00664">
    <property type="entry name" value="ABC_membrane"/>
    <property type="match status" value="1"/>
</dbReference>
<organism evidence="14 15">
    <name type="scientific">Duganella guangzhouensis</name>
    <dbReference type="NCBI Taxonomy" id="2666084"/>
    <lineage>
        <taxon>Bacteria</taxon>
        <taxon>Pseudomonadati</taxon>
        <taxon>Pseudomonadota</taxon>
        <taxon>Betaproteobacteria</taxon>
        <taxon>Burkholderiales</taxon>
        <taxon>Oxalobacteraceae</taxon>
        <taxon>Telluria group</taxon>
        <taxon>Duganella</taxon>
    </lineage>
</organism>
<dbReference type="PROSITE" id="PS00211">
    <property type="entry name" value="ABC_TRANSPORTER_1"/>
    <property type="match status" value="1"/>
</dbReference>
<dbReference type="GO" id="GO:0008233">
    <property type="term" value="F:peptidase activity"/>
    <property type="evidence" value="ECO:0007669"/>
    <property type="project" value="InterPro"/>
</dbReference>
<keyword evidence="8 10" id="KW-0472">Membrane</keyword>
<dbReference type="GO" id="GO:0043213">
    <property type="term" value="P:bacteriocin transport"/>
    <property type="evidence" value="ECO:0007669"/>
    <property type="project" value="UniProtKB-KW"/>
</dbReference>
<keyword evidence="15" id="KW-1185">Reference proteome</keyword>